<dbReference type="Gene3D" id="3.90.76.10">
    <property type="entry name" value="Dipeptide-binding Protein, Domain 1"/>
    <property type="match status" value="1"/>
</dbReference>
<dbReference type="Gene3D" id="3.10.105.10">
    <property type="entry name" value="Dipeptide-binding Protein, Domain 3"/>
    <property type="match status" value="1"/>
</dbReference>
<dbReference type="EMBL" id="JBHUHF010000001">
    <property type="protein sequence ID" value="MFD2025231.1"/>
    <property type="molecule type" value="Genomic_DNA"/>
</dbReference>
<keyword evidence="4" id="KW-1185">Reference proteome</keyword>
<feature type="domain" description="Solute-binding protein family 5" evidence="2">
    <location>
        <begin position="85"/>
        <end position="433"/>
    </location>
</feature>
<dbReference type="Gene3D" id="3.40.190.10">
    <property type="entry name" value="Periplasmic binding protein-like II"/>
    <property type="match status" value="1"/>
</dbReference>
<dbReference type="InterPro" id="IPR000914">
    <property type="entry name" value="SBP_5_dom"/>
</dbReference>
<evidence type="ECO:0000256" key="1">
    <source>
        <dbReference type="SAM" id="SignalP"/>
    </source>
</evidence>
<gene>
    <name evidence="3" type="ORF">ACFSL2_06885</name>
</gene>
<name>A0ABW4V361_9MICO</name>
<evidence type="ECO:0000313" key="4">
    <source>
        <dbReference type="Proteomes" id="UP001597338"/>
    </source>
</evidence>
<reference evidence="4" key="1">
    <citation type="journal article" date="2019" name="Int. J. Syst. Evol. Microbiol.">
        <title>The Global Catalogue of Microorganisms (GCM) 10K type strain sequencing project: providing services to taxonomists for standard genome sequencing and annotation.</title>
        <authorList>
            <consortium name="The Broad Institute Genomics Platform"/>
            <consortium name="The Broad Institute Genome Sequencing Center for Infectious Disease"/>
            <person name="Wu L."/>
            <person name="Ma J."/>
        </authorList>
    </citation>
    <scope>NUCLEOTIDE SEQUENCE [LARGE SCALE GENOMIC DNA]</scope>
    <source>
        <strain evidence="4">CCM 7043</strain>
    </source>
</reference>
<dbReference type="PANTHER" id="PTHR30290">
    <property type="entry name" value="PERIPLASMIC BINDING COMPONENT OF ABC TRANSPORTER"/>
    <property type="match status" value="1"/>
</dbReference>
<accession>A0ABW4V361</accession>
<dbReference type="InterPro" id="IPR030678">
    <property type="entry name" value="Peptide/Ni-bd"/>
</dbReference>
<keyword evidence="1" id="KW-0732">Signal</keyword>
<dbReference type="PIRSF" id="PIRSF002741">
    <property type="entry name" value="MppA"/>
    <property type="match status" value="1"/>
</dbReference>
<evidence type="ECO:0000313" key="3">
    <source>
        <dbReference type="EMBL" id="MFD2025231.1"/>
    </source>
</evidence>
<feature type="chain" id="PRO_5045143709" evidence="1">
    <location>
        <begin position="20"/>
        <end position="514"/>
    </location>
</feature>
<sequence length="514" mass="53837">MNRYTRKRALLGALGFATAGALGLAGCASGGGGTDAGDGAARSLVVAVTTDVDTLVPWTVTQFQAANVLQNLYGTLVELDENLEAVPGLAESWETSEDGKTVTFHLREGVTFADGSAFDAEDVVASYTAIKDEDTAAVSAANLSSVKTIEATDEQTVTMTLSAPDAALFSNLTPISTAILPSEVDVESLESTPNGTGAFLLEERTPNEAITLAPNPDYWGGEPDLAALEFRVIPDQSAIVSALQAGSVQMAVFDDQLVSSTIGGSVTVTETPQLSYHTLQINSRKKPLDDVDVRLAIACAIDRQEVLDTAALGGGEVTGPITSPAFRSDPADRPCPEADADAVKKHLAAAGFEDGLTLHAIVMQGGYSTAVAEAENIQAQLAEVGITLEIEPLESGTYVDRWVAGDFELAVALNGGQPDPDAMYGRYFTSTGNLNSVAGYSSKSLDELFAQGKAETDPEARKAIYADVSAELEDQAAWVWLFTSYNYTATAEGVTGFTPLPNGSLQGLRDVTVE</sequence>
<evidence type="ECO:0000259" key="2">
    <source>
        <dbReference type="Pfam" id="PF00496"/>
    </source>
</evidence>
<protein>
    <submittedName>
        <fullName evidence="3">ABC transporter substrate-binding protein</fullName>
    </submittedName>
</protein>
<feature type="signal peptide" evidence="1">
    <location>
        <begin position="1"/>
        <end position="19"/>
    </location>
</feature>
<dbReference type="SUPFAM" id="SSF53850">
    <property type="entry name" value="Periplasmic binding protein-like II"/>
    <property type="match status" value="1"/>
</dbReference>
<proteinExistence type="predicted"/>
<dbReference type="PROSITE" id="PS51257">
    <property type="entry name" value="PROKAR_LIPOPROTEIN"/>
    <property type="match status" value="1"/>
</dbReference>
<dbReference type="Proteomes" id="UP001597338">
    <property type="component" value="Unassembled WGS sequence"/>
</dbReference>
<organism evidence="3 4">
    <name type="scientific">Promicromonospora aerolata</name>
    <dbReference type="NCBI Taxonomy" id="195749"/>
    <lineage>
        <taxon>Bacteria</taxon>
        <taxon>Bacillati</taxon>
        <taxon>Actinomycetota</taxon>
        <taxon>Actinomycetes</taxon>
        <taxon>Micrococcales</taxon>
        <taxon>Promicromonosporaceae</taxon>
        <taxon>Promicromonospora</taxon>
    </lineage>
</organism>
<dbReference type="InterPro" id="IPR039424">
    <property type="entry name" value="SBP_5"/>
</dbReference>
<comment type="caution">
    <text evidence="3">The sequence shown here is derived from an EMBL/GenBank/DDBJ whole genome shotgun (WGS) entry which is preliminary data.</text>
</comment>
<dbReference type="Pfam" id="PF00496">
    <property type="entry name" value="SBP_bac_5"/>
    <property type="match status" value="1"/>
</dbReference>
<dbReference type="RefSeq" id="WP_377197137.1">
    <property type="nucleotide sequence ID" value="NZ_JBHUHF010000001.1"/>
</dbReference>